<keyword evidence="3" id="KW-1185">Reference proteome</keyword>
<evidence type="ECO:0000313" key="3">
    <source>
        <dbReference type="Proteomes" id="UP001385499"/>
    </source>
</evidence>
<sequence>MKIKALAAAAIFSVITTTLPASVSANEEIRKIDTFHLGMTVEEFKAEVEKKFSRKPKYFVDGKFVDQNGEQEIVALRADGGRSFYAKGVFESSLSNSGAYGISLRQPISGKYAENHELVWNSVIEKYGEPVSYDTKKIADRNFKISANWLFDNKADVDIKSCDAAFNKRAGFRVNPDCGTYVYVKFETVSNGASLFIFLVDHVAGAADFALRNPDQAEVEAPKF</sequence>
<proteinExistence type="predicted"/>
<evidence type="ECO:0000313" key="2">
    <source>
        <dbReference type="EMBL" id="MEJ8476893.1"/>
    </source>
</evidence>
<accession>A0ABU8TSV5</accession>
<name>A0ABU8TSV5_9HYPH</name>
<gene>
    <name evidence="2" type="ORF">V6575_22695</name>
</gene>
<feature type="signal peptide" evidence="1">
    <location>
        <begin position="1"/>
        <end position="20"/>
    </location>
</feature>
<reference evidence="2 3" key="1">
    <citation type="submission" date="2024-02" db="EMBL/GenBank/DDBJ databases">
        <title>Roseibium algae sp. nov., isolated from marine alga (Grateloupia sp.), showing potential in myo-inositol conversion.</title>
        <authorList>
            <person name="Wang Y."/>
        </authorList>
    </citation>
    <scope>NUCLEOTIDE SEQUENCE [LARGE SCALE GENOMIC DNA]</scope>
    <source>
        <strain evidence="2 3">H3510</strain>
    </source>
</reference>
<evidence type="ECO:0000256" key="1">
    <source>
        <dbReference type="SAM" id="SignalP"/>
    </source>
</evidence>
<comment type="caution">
    <text evidence="2">The sequence shown here is derived from an EMBL/GenBank/DDBJ whole genome shotgun (WGS) entry which is preliminary data.</text>
</comment>
<dbReference type="EMBL" id="JBAKIA010000032">
    <property type="protein sequence ID" value="MEJ8476893.1"/>
    <property type="molecule type" value="Genomic_DNA"/>
</dbReference>
<protein>
    <recommendedName>
        <fullName evidence="4">Lipoprotein</fullName>
    </recommendedName>
</protein>
<dbReference type="Proteomes" id="UP001385499">
    <property type="component" value="Unassembled WGS sequence"/>
</dbReference>
<dbReference type="RefSeq" id="WP_340277734.1">
    <property type="nucleotide sequence ID" value="NZ_JBAKIA010000032.1"/>
</dbReference>
<keyword evidence="1" id="KW-0732">Signal</keyword>
<evidence type="ECO:0008006" key="4">
    <source>
        <dbReference type="Google" id="ProtNLM"/>
    </source>
</evidence>
<feature type="chain" id="PRO_5046041761" description="Lipoprotein" evidence="1">
    <location>
        <begin position="21"/>
        <end position="224"/>
    </location>
</feature>
<organism evidence="2 3">
    <name type="scientific">Roseibium algae</name>
    <dbReference type="NCBI Taxonomy" id="3123038"/>
    <lineage>
        <taxon>Bacteria</taxon>
        <taxon>Pseudomonadati</taxon>
        <taxon>Pseudomonadota</taxon>
        <taxon>Alphaproteobacteria</taxon>
        <taxon>Hyphomicrobiales</taxon>
        <taxon>Stappiaceae</taxon>
        <taxon>Roseibium</taxon>
    </lineage>
</organism>